<dbReference type="PATRIC" id="fig|999437.3.peg.200"/>
<dbReference type="SFLD" id="SFLDG01061">
    <property type="entry name" value="methylthiotransferase"/>
    <property type="match status" value="1"/>
</dbReference>
<dbReference type="CDD" id="cd01335">
    <property type="entry name" value="Radical_SAM"/>
    <property type="match status" value="1"/>
</dbReference>
<keyword evidence="7 8" id="KW-0411">Iron-sulfur</keyword>
<dbReference type="InterPro" id="IPR020612">
    <property type="entry name" value="Methylthiotransferase_CS"/>
</dbReference>
<feature type="domain" description="MTTase N-terminal" evidence="9">
    <location>
        <begin position="4"/>
        <end position="117"/>
    </location>
</feature>
<comment type="function">
    <text evidence="8">Catalyzes the methylthiolation of an aspartic acid residue of ribosomal protein uS12.</text>
</comment>
<dbReference type="InterPro" id="IPR038135">
    <property type="entry name" value="Methylthiotransferase_N_sf"/>
</dbReference>
<keyword evidence="11" id="KW-0689">Ribosomal protein</keyword>
<dbReference type="Proteomes" id="UP000016183">
    <property type="component" value="Unassembled WGS sequence"/>
</dbReference>
<evidence type="ECO:0000313" key="11">
    <source>
        <dbReference type="EMBL" id="EMB27760.1"/>
    </source>
</evidence>
<keyword evidence="11" id="KW-0687">Ribonucleoprotein</keyword>
<dbReference type="Pfam" id="PF04055">
    <property type="entry name" value="Radical_SAM"/>
    <property type="match status" value="1"/>
</dbReference>
<dbReference type="PROSITE" id="PS01278">
    <property type="entry name" value="MTTASE_RADICAL"/>
    <property type="match status" value="1"/>
</dbReference>
<dbReference type="PANTHER" id="PTHR43837:SF1">
    <property type="entry name" value="RIBOSOMAL PROTEIN US12 METHYLTHIOTRANSFERASE RIMO"/>
    <property type="match status" value="1"/>
</dbReference>
<dbReference type="HOGENOM" id="CLU_018697_0_1_12"/>
<keyword evidence="3 8" id="KW-0808">Transferase</keyword>
<dbReference type="InterPro" id="IPR005840">
    <property type="entry name" value="Ribosomal_uS12_MeSTrfase_RimO"/>
</dbReference>
<dbReference type="AlphaFoldDB" id="M2BEC8"/>
<evidence type="ECO:0000256" key="5">
    <source>
        <dbReference type="ARBA" id="ARBA00022723"/>
    </source>
</evidence>
<dbReference type="SFLD" id="SFLDG01082">
    <property type="entry name" value="B12-binding_domain_containing"/>
    <property type="match status" value="1"/>
</dbReference>
<dbReference type="Gene3D" id="3.40.50.12160">
    <property type="entry name" value="Methylthiotransferase, N-terminal domain"/>
    <property type="match status" value="1"/>
</dbReference>
<feature type="binding site" evidence="8">
    <location>
        <position position="13"/>
    </location>
    <ligand>
        <name>[4Fe-4S] cluster</name>
        <dbReference type="ChEBI" id="CHEBI:49883"/>
        <label>1</label>
    </ligand>
</feature>
<keyword evidence="5 8" id="KW-0479">Metal-binding</keyword>
<feature type="binding site" evidence="8">
    <location>
        <position position="49"/>
    </location>
    <ligand>
        <name>[4Fe-4S] cluster</name>
        <dbReference type="ChEBI" id="CHEBI:49883"/>
        <label>1</label>
    </ligand>
</feature>
<dbReference type="GO" id="GO:0006400">
    <property type="term" value="P:tRNA modification"/>
    <property type="evidence" value="ECO:0007669"/>
    <property type="project" value="InterPro"/>
</dbReference>
<dbReference type="InterPro" id="IPR007197">
    <property type="entry name" value="rSAM"/>
</dbReference>
<dbReference type="GO" id="GO:0046872">
    <property type="term" value="F:metal ion binding"/>
    <property type="evidence" value="ECO:0007669"/>
    <property type="project" value="UniProtKB-KW"/>
</dbReference>
<dbReference type="Gene3D" id="3.80.30.20">
    <property type="entry name" value="tm_1862 like domain"/>
    <property type="match status" value="1"/>
</dbReference>
<dbReference type="InterPro" id="IPR058240">
    <property type="entry name" value="rSAM_sf"/>
</dbReference>
<feature type="binding site" evidence="8">
    <location>
        <position position="160"/>
    </location>
    <ligand>
        <name>[4Fe-4S] cluster</name>
        <dbReference type="ChEBI" id="CHEBI:49883"/>
        <label>2</label>
        <note>4Fe-4S-S-AdoMet</note>
    </ligand>
</feature>
<keyword evidence="2 8" id="KW-0963">Cytoplasm</keyword>
<proteinExistence type="inferred from homology"/>
<dbReference type="InterPro" id="IPR012340">
    <property type="entry name" value="NA-bd_OB-fold"/>
</dbReference>
<organism evidence="11 12">
    <name type="scientific">Treponema denticola SP33</name>
    <dbReference type="NCBI Taxonomy" id="999437"/>
    <lineage>
        <taxon>Bacteria</taxon>
        <taxon>Pseudomonadati</taxon>
        <taxon>Spirochaetota</taxon>
        <taxon>Spirochaetia</taxon>
        <taxon>Spirochaetales</taxon>
        <taxon>Treponemataceae</taxon>
        <taxon>Treponema</taxon>
    </lineage>
</organism>
<evidence type="ECO:0000256" key="3">
    <source>
        <dbReference type="ARBA" id="ARBA00022679"/>
    </source>
</evidence>
<reference evidence="11 12" key="1">
    <citation type="submission" date="2012-01" db="EMBL/GenBank/DDBJ databases">
        <title>The Genome Sequence of Treponema denticola SP33.</title>
        <authorList>
            <consortium name="The Broad Institute Genome Sequencing Platform"/>
            <person name="Earl A."/>
            <person name="Ward D."/>
            <person name="Feldgarden M."/>
            <person name="Gevers D."/>
            <person name="Blanton J.M."/>
            <person name="Fenno C.J."/>
            <person name="Baranova O.V."/>
            <person name="Mathney J."/>
            <person name="Dewhirst F.E."/>
            <person name="Izard J."/>
            <person name="Young S.K."/>
            <person name="Zeng Q."/>
            <person name="Gargeya S."/>
            <person name="Fitzgerald M."/>
            <person name="Haas B."/>
            <person name="Abouelleil A."/>
            <person name="Alvarado L."/>
            <person name="Arachchi H.M."/>
            <person name="Berlin A."/>
            <person name="Chapman S.B."/>
            <person name="Gearin G."/>
            <person name="Goldberg J."/>
            <person name="Griggs A."/>
            <person name="Gujja S."/>
            <person name="Hansen M."/>
            <person name="Heiman D."/>
            <person name="Howarth C."/>
            <person name="Larimer J."/>
            <person name="Lui A."/>
            <person name="MacDonald P.J.P."/>
            <person name="McCowen C."/>
            <person name="Montmayeur A."/>
            <person name="Murphy C."/>
            <person name="Neiman D."/>
            <person name="Pearson M."/>
            <person name="Priest M."/>
            <person name="Roberts A."/>
            <person name="Saif S."/>
            <person name="Shea T."/>
            <person name="Sisk P."/>
            <person name="Stolte C."/>
            <person name="Sykes S."/>
            <person name="Wortman J."/>
            <person name="Nusbaum C."/>
            <person name="Birren B."/>
        </authorList>
    </citation>
    <scope>NUCLEOTIDE SEQUENCE [LARGE SCALE GENOMIC DNA]</scope>
    <source>
        <strain evidence="11 12">SP33</strain>
    </source>
</reference>
<dbReference type="NCBIfam" id="TIGR01125">
    <property type="entry name" value="30S ribosomal protein S12 methylthiotransferase RimO"/>
    <property type="match status" value="1"/>
</dbReference>
<comment type="subcellular location">
    <subcellularLocation>
        <location evidence="8">Cytoplasm</location>
    </subcellularLocation>
</comment>
<dbReference type="SMART" id="SM00729">
    <property type="entry name" value="Elp3"/>
    <property type="match status" value="1"/>
</dbReference>
<dbReference type="PANTHER" id="PTHR43837">
    <property type="entry name" value="RIBOSOMAL PROTEIN S12 METHYLTHIOTRANSFERASE RIMO"/>
    <property type="match status" value="1"/>
</dbReference>
<comment type="cofactor">
    <cofactor evidence="8">
        <name>[4Fe-4S] cluster</name>
        <dbReference type="ChEBI" id="CHEBI:49883"/>
    </cofactor>
    <text evidence="8">Binds 2 [4Fe-4S] clusters. One cluster is coordinated with 3 cysteines and an exchangeable S-adenosyl-L-methionine.</text>
</comment>
<feature type="binding site" evidence="8">
    <location>
        <position position="167"/>
    </location>
    <ligand>
        <name>[4Fe-4S] cluster</name>
        <dbReference type="ChEBI" id="CHEBI:49883"/>
        <label>2</label>
        <note>4Fe-4S-S-AdoMet</note>
    </ligand>
</feature>
<dbReference type="GO" id="GO:0051539">
    <property type="term" value="F:4 iron, 4 sulfur cluster binding"/>
    <property type="evidence" value="ECO:0007669"/>
    <property type="project" value="UniProtKB-UniRule"/>
</dbReference>
<comment type="catalytic activity">
    <reaction evidence="8">
        <text>L-aspartate(89)-[ribosomal protein uS12]-hydrogen + (sulfur carrier)-SH + AH2 + 2 S-adenosyl-L-methionine = 3-methylsulfanyl-L-aspartate(89)-[ribosomal protein uS12]-hydrogen + (sulfur carrier)-H + 5'-deoxyadenosine + L-methionine + A + S-adenosyl-L-homocysteine + 2 H(+)</text>
        <dbReference type="Rhea" id="RHEA:37087"/>
        <dbReference type="Rhea" id="RHEA-COMP:10460"/>
        <dbReference type="Rhea" id="RHEA-COMP:10461"/>
        <dbReference type="Rhea" id="RHEA-COMP:14737"/>
        <dbReference type="Rhea" id="RHEA-COMP:14739"/>
        <dbReference type="ChEBI" id="CHEBI:13193"/>
        <dbReference type="ChEBI" id="CHEBI:15378"/>
        <dbReference type="ChEBI" id="CHEBI:17319"/>
        <dbReference type="ChEBI" id="CHEBI:17499"/>
        <dbReference type="ChEBI" id="CHEBI:29917"/>
        <dbReference type="ChEBI" id="CHEBI:29961"/>
        <dbReference type="ChEBI" id="CHEBI:57844"/>
        <dbReference type="ChEBI" id="CHEBI:57856"/>
        <dbReference type="ChEBI" id="CHEBI:59789"/>
        <dbReference type="ChEBI" id="CHEBI:64428"/>
        <dbReference type="ChEBI" id="CHEBI:73599"/>
        <dbReference type="EC" id="2.8.4.4"/>
    </reaction>
</comment>
<evidence type="ECO:0000313" key="12">
    <source>
        <dbReference type="Proteomes" id="UP000016183"/>
    </source>
</evidence>
<name>M2BEC8_TREDN</name>
<dbReference type="SFLD" id="SFLDS00029">
    <property type="entry name" value="Radical_SAM"/>
    <property type="match status" value="1"/>
</dbReference>
<dbReference type="InterPro" id="IPR005839">
    <property type="entry name" value="Methylthiotransferase"/>
</dbReference>
<gene>
    <name evidence="8" type="primary">rimO</name>
    <name evidence="11" type="ORF">HMPREF9733_00202</name>
</gene>
<dbReference type="Gene3D" id="2.40.50.140">
    <property type="entry name" value="Nucleic acid-binding proteins"/>
    <property type="match status" value="1"/>
</dbReference>
<evidence type="ECO:0000259" key="10">
    <source>
        <dbReference type="PROSITE" id="PS51918"/>
    </source>
</evidence>
<protein>
    <recommendedName>
        <fullName evidence="8">Ribosomal protein uS12 methylthiotransferase RimO</fullName>
        <shortName evidence="8">uS12 MTTase</shortName>
        <shortName evidence="8">uS12 methylthiotransferase</shortName>
        <ecNumber evidence="8">2.8.4.4</ecNumber>
    </recommendedName>
    <alternativeName>
        <fullName evidence="8">Ribosomal protein uS12 (aspartate-C(3))-methylthiotransferase</fullName>
    </alternativeName>
    <alternativeName>
        <fullName evidence="8">Ribosome maturation factor RimO</fullName>
    </alternativeName>
</protein>
<dbReference type="HAMAP" id="MF_01865">
    <property type="entry name" value="MTTase_RimO"/>
    <property type="match status" value="1"/>
</dbReference>
<keyword evidence="1 8" id="KW-0004">4Fe-4S</keyword>
<dbReference type="PROSITE" id="PS51449">
    <property type="entry name" value="MTTASE_N"/>
    <property type="match status" value="1"/>
</dbReference>
<dbReference type="NCBIfam" id="TIGR00089">
    <property type="entry name" value="MiaB/RimO family radical SAM methylthiotransferase"/>
    <property type="match status" value="1"/>
</dbReference>
<feature type="binding site" evidence="8">
    <location>
        <position position="80"/>
    </location>
    <ligand>
        <name>[4Fe-4S] cluster</name>
        <dbReference type="ChEBI" id="CHEBI:49883"/>
        <label>1</label>
    </ligand>
</feature>
<dbReference type="Pfam" id="PF18693">
    <property type="entry name" value="TRAM_2"/>
    <property type="match status" value="1"/>
</dbReference>
<evidence type="ECO:0000259" key="9">
    <source>
        <dbReference type="PROSITE" id="PS51449"/>
    </source>
</evidence>
<dbReference type="InterPro" id="IPR023404">
    <property type="entry name" value="rSAM_horseshoe"/>
</dbReference>
<dbReference type="GO" id="GO:0005840">
    <property type="term" value="C:ribosome"/>
    <property type="evidence" value="ECO:0007669"/>
    <property type="project" value="UniProtKB-KW"/>
</dbReference>
<dbReference type="SUPFAM" id="SSF102114">
    <property type="entry name" value="Radical SAM enzymes"/>
    <property type="match status" value="1"/>
</dbReference>
<dbReference type="EMBL" id="AGDZ01000005">
    <property type="protein sequence ID" value="EMB27760.1"/>
    <property type="molecule type" value="Genomic_DNA"/>
</dbReference>
<dbReference type="InterPro" id="IPR002792">
    <property type="entry name" value="TRAM_dom"/>
</dbReference>
<evidence type="ECO:0000256" key="6">
    <source>
        <dbReference type="ARBA" id="ARBA00023004"/>
    </source>
</evidence>
<dbReference type="GO" id="GO:0005829">
    <property type="term" value="C:cytosol"/>
    <property type="evidence" value="ECO:0007669"/>
    <property type="project" value="TreeGrafter"/>
</dbReference>
<sequence>MLQKKFFMDLHGCAKNQVDAEIIIGIMENLSWKNTSDPDEADLIIVNSCGFINSAKEESINAVLQAKAAHPRAKVLLAGCLAERYADILKNDLLEADGIFGNGNLSLLPQLIDSMFPKKTSEKKFIEKTLVPPQIGICGGERPKILNFPRSTYIKITEGCDNFCSFCAIPIIRGRLRSRPIKDICDEIKTFLKKGFYEFNLIGQDLAAYQTGKNDLKEDKLHKEKCSGLALLLKSISEIKGNFKIRLLYIHPDHFPLDILPIMTADKRFLPYFDIPFQSGAQKIIRAMNRNGSAEVYLDIVKNIRDAFEKAKSPYGEPQIRTTFLVGFPGETDEDFNETIKFLKELRPLWSGGFTYSREEDTPSYSFKGRVPKKTAEARLAEIQNTQTSITEKKLDSFIGKEIEVLVEELIQAEDKTFLALGRAWFQAPEVDGAVVLNFNLNKKDIDGNPIAPGSIVKARIAARNGFDLEAVAV</sequence>
<dbReference type="Pfam" id="PF00919">
    <property type="entry name" value="UPF0004"/>
    <property type="match status" value="1"/>
</dbReference>
<evidence type="ECO:0000256" key="4">
    <source>
        <dbReference type="ARBA" id="ARBA00022691"/>
    </source>
</evidence>
<comment type="similarity">
    <text evidence="8">Belongs to the methylthiotransferase family. RimO subfamily.</text>
</comment>
<feature type="domain" description="Radical SAM core" evidence="10">
    <location>
        <begin position="146"/>
        <end position="393"/>
    </location>
</feature>
<keyword evidence="4 8" id="KW-0949">S-adenosyl-L-methionine</keyword>
<dbReference type="GO" id="GO:0035599">
    <property type="term" value="F:aspartic acid methylthiotransferase activity"/>
    <property type="evidence" value="ECO:0007669"/>
    <property type="project" value="TreeGrafter"/>
</dbReference>
<evidence type="ECO:0000256" key="2">
    <source>
        <dbReference type="ARBA" id="ARBA00022490"/>
    </source>
</evidence>
<dbReference type="GO" id="GO:0103039">
    <property type="term" value="F:protein methylthiotransferase activity"/>
    <property type="evidence" value="ECO:0007669"/>
    <property type="project" value="UniProtKB-EC"/>
</dbReference>
<dbReference type="EC" id="2.8.4.4" evidence="8"/>
<dbReference type="PROSITE" id="PS51918">
    <property type="entry name" value="RADICAL_SAM"/>
    <property type="match status" value="1"/>
</dbReference>
<comment type="caution">
    <text evidence="11">The sequence shown here is derived from an EMBL/GenBank/DDBJ whole genome shotgun (WGS) entry which is preliminary data.</text>
</comment>
<keyword evidence="6 8" id="KW-0408">Iron</keyword>
<evidence type="ECO:0000256" key="7">
    <source>
        <dbReference type="ARBA" id="ARBA00023014"/>
    </source>
</evidence>
<evidence type="ECO:0000256" key="8">
    <source>
        <dbReference type="HAMAP-Rule" id="MF_01865"/>
    </source>
</evidence>
<dbReference type="InterPro" id="IPR006638">
    <property type="entry name" value="Elp3/MiaA/NifB-like_rSAM"/>
</dbReference>
<evidence type="ECO:0000256" key="1">
    <source>
        <dbReference type="ARBA" id="ARBA00022485"/>
    </source>
</evidence>
<accession>M2BEC8</accession>
<dbReference type="InterPro" id="IPR013848">
    <property type="entry name" value="Methylthiotransferase_N"/>
</dbReference>
<feature type="binding site" evidence="8">
    <location>
        <position position="164"/>
    </location>
    <ligand>
        <name>[4Fe-4S] cluster</name>
        <dbReference type="ChEBI" id="CHEBI:49883"/>
        <label>2</label>
        <note>4Fe-4S-S-AdoMet</note>
    </ligand>
</feature>